<dbReference type="Pfam" id="PF25976">
    <property type="entry name" value="LpqB_N"/>
    <property type="match status" value="1"/>
</dbReference>
<sequence length="583" mass="60359">AGVAAGAVALAAGCGLPGRGPVQQGLDVGAPNVPPVRFDFEAPARGASPEQIVRGFLAASWSTDDDFRAARAYLTPEASRSWDPRVEVVVYPDSSSLEVHAQDDGDRVQLRAAQDAGLDASGRYTSAAPGSTQEATLGLAQASGEWRISQVPPDFGVWISRFYFDSAFRSFSVAYANLGMDGFVVDRRWFRLGAGLPTRLARALVEEPPPYLQGVVRTGFPEGTRLSVDSVPVEAGQALIDLSNGMLDVSADERRSAWAQALLTMRQAPTVDGVILQVSGRNLDVLIDGDAGAVPTGITQLGFTGTEPGRSHVLRRSPGGALEAIDLADVARGREPSQASTPQLPAVGPEWGALAARDDGLEVAAVAADGSRVHRWRGGQAADVPGLSGELTPPAYDREDRLWVGGSTTAGTSRIWAVDAAGGLGAAPHAIATPWLGAQGPEQLIAVRPAPDGQRILVVTRRGGRVAIGVSGVLHDGLGVPVGLTQPWLIGADLGQVSSATWVSNTAIAVIGSHTASGRSTPMIVQVGGPTTQLATVPDPRRITSSGGERGVVVVSGDGHAYGRVGGGWERLGAAVDIIVPGY</sequence>
<name>K6WTN5_9MICO</name>
<feature type="domain" description="GerMN" evidence="1">
    <location>
        <begin position="197"/>
        <end position="287"/>
    </location>
</feature>
<dbReference type="InterPro" id="IPR059026">
    <property type="entry name" value="LpqB_N"/>
</dbReference>
<dbReference type="SMART" id="SM00909">
    <property type="entry name" value="Germane"/>
    <property type="match status" value="1"/>
</dbReference>
<dbReference type="EMBL" id="BAHD01000060">
    <property type="protein sequence ID" value="GAB97216.1"/>
    <property type="molecule type" value="Genomic_DNA"/>
</dbReference>
<keyword evidence="3" id="KW-1185">Reference proteome</keyword>
<feature type="non-terminal residue" evidence="2">
    <location>
        <position position="1"/>
    </location>
</feature>
<evidence type="ECO:0000259" key="1">
    <source>
        <dbReference type="SMART" id="SM00909"/>
    </source>
</evidence>
<organism evidence="2 3">
    <name type="scientific">Kineosphaera limosa NBRC 100340</name>
    <dbReference type="NCBI Taxonomy" id="1184609"/>
    <lineage>
        <taxon>Bacteria</taxon>
        <taxon>Bacillati</taxon>
        <taxon>Actinomycetota</taxon>
        <taxon>Actinomycetes</taxon>
        <taxon>Micrococcales</taxon>
        <taxon>Dermatophilaceae</taxon>
        <taxon>Kineosphaera</taxon>
    </lineage>
</organism>
<proteinExistence type="predicted"/>
<dbReference type="eggNOG" id="COG5401">
    <property type="taxonomic scope" value="Bacteria"/>
</dbReference>
<accession>K6WTN5</accession>
<dbReference type="AlphaFoldDB" id="K6WTN5"/>
<gene>
    <name evidence="2" type="ORF">KILIM_060_00140</name>
</gene>
<evidence type="ECO:0000313" key="2">
    <source>
        <dbReference type="EMBL" id="GAB97216.1"/>
    </source>
</evidence>
<evidence type="ECO:0000313" key="3">
    <source>
        <dbReference type="Proteomes" id="UP000008366"/>
    </source>
</evidence>
<comment type="caution">
    <text evidence="2">The sequence shown here is derived from an EMBL/GenBank/DDBJ whole genome shotgun (WGS) entry which is preliminary data.</text>
</comment>
<dbReference type="SUPFAM" id="SSF82171">
    <property type="entry name" value="DPP6 N-terminal domain-like"/>
    <property type="match status" value="1"/>
</dbReference>
<dbReference type="Pfam" id="PF10646">
    <property type="entry name" value="Germane"/>
    <property type="match status" value="1"/>
</dbReference>
<dbReference type="RefSeq" id="WP_006593748.1">
    <property type="nucleotide sequence ID" value="NZ_BAHD01000060.1"/>
</dbReference>
<dbReference type="InterPro" id="IPR019606">
    <property type="entry name" value="GerMN"/>
</dbReference>
<dbReference type="OrthoDB" id="3226781at2"/>
<protein>
    <recommendedName>
        <fullName evidence="1">GerMN domain-containing protein</fullName>
    </recommendedName>
</protein>
<dbReference type="Proteomes" id="UP000008366">
    <property type="component" value="Unassembled WGS sequence"/>
</dbReference>
<reference evidence="2 3" key="1">
    <citation type="submission" date="2012-08" db="EMBL/GenBank/DDBJ databases">
        <title>Whole genome shotgun sequence of Kineosphaera limosa NBRC 100340.</title>
        <authorList>
            <person name="Yoshida I."/>
            <person name="Isaki S."/>
            <person name="Hosoyama A."/>
            <person name="Tsuchikane K."/>
            <person name="Katsumata H."/>
            <person name="Ando Y."/>
            <person name="Ohji S."/>
            <person name="Hamada M."/>
            <person name="Tamura T."/>
            <person name="Yamazoe A."/>
            <person name="Yamazaki S."/>
            <person name="Fujita N."/>
        </authorList>
    </citation>
    <scope>NUCLEOTIDE SEQUENCE [LARGE SCALE GENOMIC DNA]</scope>
    <source>
        <strain evidence="2 3">NBRC 100340</strain>
    </source>
</reference>